<sequence>MHQMVILIIGIISRERMRAGTLDTVVFLVLATQAESHGSHALVPMGGHGGHRAVCYTFLERGDCFKVDCKFAHSTNTEGYPCIQDPGNERRYENHNERNDRQFDRQPSDNERHHVWPGGRDDDRQADRSQSREPR</sequence>
<feature type="region of interest" description="Disordered" evidence="2">
    <location>
        <begin position="75"/>
        <end position="135"/>
    </location>
</feature>
<accession>B6UGI7</accession>
<evidence type="ECO:0000256" key="1">
    <source>
        <dbReference type="PROSITE-ProRule" id="PRU00723"/>
    </source>
</evidence>
<keyword evidence="1" id="KW-0479">Metal-binding</keyword>
<dbReference type="GO" id="GO:0008270">
    <property type="term" value="F:zinc ion binding"/>
    <property type="evidence" value="ECO:0007669"/>
    <property type="project" value="UniProtKB-KW"/>
</dbReference>
<dbReference type="EMBL" id="EU976352">
    <property type="protein sequence ID" value="ACG48470.1"/>
    <property type="molecule type" value="mRNA"/>
</dbReference>
<dbReference type="KEGG" id="zma:100279017"/>
<dbReference type="PROSITE" id="PS50103">
    <property type="entry name" value="ZF_C3H1"/>
    <property type="match status" value="1"/>
</dbReference>
<evidence type="ECO:0000256" key="2">
    <source>
        <dbReference type="SAM" id="MobiDB-lite"/>
    </source>
</evidence>
<keyword evidence="1" id="KW-0863">Zinc-finger</keyword>
<feature type="domain" description="C3H1-type" evidence="3">
    <location>
        <begin position="49"/>
        <end position="76"/>
    </location>
</feature>
<feature type="compositionally biased region" description="Basic and acidic residues" evidence="2">
    <location>
        <begin position="87"/>
        <end position="135"/>
    </location>
</feature>
<proteinExistence type="evidence at transcript level"/>
<dbReference type="InterPro" id="IPR000571">
    <property type="entry name" value="Znf_CCCH"/>
</dbReference>
<name>B6UGI7_MAIZE</name>
<reference evidence="4" key="1">
    <citation type="journal article" date="2009" name="Plant Mol. Biol.">
        <title>Insights into corn genes derived from large-scale cDNA sequencing.</title>
        <authorList>
            <person name="Alexandrov N.N."/>
            <person name="Brover V.V."/>
            <person name="Freidin S."/>
            <person name="Troukhan M.E."/>
            <person name="Tatarinova T.V."/>
            <person name="Zhang H."/>
            <person name="Swaller T.J."/>
            <person name="Lu Y.P."/>
            <person name="Bouck J."/>
            <person name="Flavell R.B."/>
            <person name="Feldmann K.A."/>
        </authorList>
    </citation>
    <scope>NUCLEOTIDE SEQUENCE</scope>
</reference>
<protein>
    <recommendedName>
        <fullName evidence="3">C3H1-type domain-containing protein</fullName>
    </recommendedName>
</protein>
<keyword evidence="1" id="KW-0862">Zinc</keyword>
<evidence type="ECO:0000313" key="4">
    <source>
        <dbReference type="EMBL" id="ACG48470.1"/>
    </source>
</evidence>
<dbReference type="AlphaFoldDB" id="B6UGI7"/>
<evidence type="ECO:0000259" key="3">
    <source>
        <dbReference type="PROSITE" id="PS50103"/>
    </source>
</evidence>
<dbReference type="GeneID" id="100279017"/>
<organism evidence="4">
    <name type="scientific">Zea mays</name>
    <name type="common">Maize</name>
    <dbReference type="NCBI Taxonomy" id="4577"/>
    <lineage>
        <taxon>Eukaryota</taxon>
        <taxon>Viridiplantae</taxon>
        <taxon>Streptophyta</taxon>
        <taxon>Embryophyta</taxon>
        <taxon>Tracheophyta</taxon>
        <taxon>Spermatophyta</taxon>
        <taxon>Magnoliopsida</taxon>
        <taxon>Liliopsida</taxon>
        <taxon>Poales</taxon>
        <taxon>Poaceae</taxon>
        <taxon>PACMAD clade</taxon>
        <taxon>Panicoideae</taxon>
        <taxon>Andropogonodae</taxon>
        <taxon>Andropogoneae</taxon>
        <taxon>Tripsacinae</taxon>
        <taxon>Zea</taxon>
    </lineage>
</organism>
<feature type="zinc finger region" description="C3H1-type" evidence="1">
    <location>
        <begin position="49"/>
        <end position="76"/>
    </location>
</feature>